<evidence type="ECO:0000256" key="1">
    <source>
        <dbReference type="ARBA" id="ARBA00004236"/>
    </source>
</evidence>
<dbReference type="GO" id="GO:0034315">
    <property type="term" value="P:regulation of Arp2/3 complex-mediated actin nucleation"/>
    <property type="evidence" value="ECO:0007669"/>
    <property type="project" value="TreeGrafter"/>
</dbReference>
<dbReference type="InterPro" id="IPR032675">
    <property type="entry name" value="LRR_dom_sf"/>
</dbReference>
<evidence type="ECO:0000256" key="6">
    <source>
        <dbReference type="ARBA" id="ARBA00022614"/>
    </source>
</evidence>
<evidence type="ECO:0000256" key="5">
    <source>
        <dbReference type="ARBA" id="ARBA00022490"/>
    </source>
</evidence>
<keyword evidence="4" id="KW-1003">Cell membrane</keyword>
<evidence type="ECO:0000313" key="13">
    <source>
        <dbReference type="Ensembl" id="ENSCMIP00000046044.1"/>
    </source>
</evidence>
<dbReference type="InterPro" id="IPR031943">
    <property type="entry name" value="CARMIL_C"/>
</dbReference>
<feature type="domain" description="CARMIL C-terminal" evidence="11">
    <location>
        <begin position="651"/>
        <end position="700"/>
    </location>
</feature>
<dbReference type="Gene3D" id="6.10.140.1850">
    <property type="match status" value="1"/>
</dbReference>
<dbReference type="InterPro" id="IPR001611">
    <property type="entry name" value="Leu-rich_rpt"/>
</dbReference>
<accession>A0A4W3JRB8</accession>
<reference evidence="13" key="5">
    <citation type="submission" date="2025-09" db="UniProtKB">
        <authorList>
            <consortium name="Ensembl"/>
        </authorList>
    </citation>
    <scope>IDENTIFICATION</scope>
</reference>
<keyword evidence="10" id="KW-0732">Signal</keyword>
<dbReference type="Gene3D" id="3.80.10.10">
    <property type="entry name" value="Ribonuclease Inhibitor"/>
    <property type="match status" value="1"/>
</dbReference>
<evidence type="ECO:0000256" key="8">
    <source>
        <dbReference type="ARBA" id="ARBA00023136"/>
    </source>
</evidence>
<dbReference type="GO" id="GO:0030027">
    <property type="term" value="C:lamellipodium"/>
    <property type="evidence" value="ECO:0007669"/>
    <property type="project" value="TreeGrafter"/>
</dbReference>
<feature type="domain" description="CARMIL pleckstrin homology" evidence="12">
    <location>
        <begin position="33"/>
        <end position="69"/>
    </location>
</feature>
<reference evidence="14" key="2">
    <citation type="journal article" date="2007" name="PLoS Biol.">
        <title>Survey sequencing and comparative analysis of the elephant shark (Callorhinchus milii) genome.</title>
        <authorList>
            <person name="Venkatesh B."/>
            <person name="Kirkness E.F."/>
            <person name="Loh Y.H."/>
            <person name="Halpern A.L."/>
            <person name="Lee A.P."/>
            <person name="Johnson J."/>
            <person name="Dandona N."/>
            <person name="Viswanathan L.D."/>
            <person name="Tay A."/>
            <person name="Venter J.C."/>
            <person name="Strausberg R.L."/>
            <person name="Brenner S."/>
        </authorList>
    </citation>
    <scope>NUCLEOTIDE SEQUENCE [LARGE SCALE GENOMIC DNA]</scope>
</reference>
<dbReference type="Gene3D" id="2.30.29.30">
    <property type="entry name" value="Pleckstrin-homology domain (PH domain)/Phosphotyrosine-binding domain (PTB)"/>
    <property type="match status" value="1"/>
</dbReference>
<dbReference type="SMART" id="SM00368">
    <property type="entry name" value="LRR_RI"/>
    <property type="match status" value="1"/>
</dbReference>
<reference evidence="13" key="4">
    <citation type="submission" date="2025-08" db="UniProtKB">
        <authorList>
            <consortium name="Ensembl"/>
        </authorList>
    </citation>
    <scope>IDENTIFICATION</scope>
</reference>
<dbReference type="InterPro" id="IPR011993">
    <property type="entry name" value="PH-like_dom_sf"/>
</dbReference>
<dbReference type="InterPro" id="IPR041245">
    <property type="entry name" value="CARMIL_PH"/>
</dbReference>
<dbReference type="Ensembl" id="ENSCMIT00000046700.1">
    <property type="protein sequence ID" value="ENSCMIP00000046044.1"/>
    <property type="gene ID" value="ENSCMIG00000018960.1"/>
</dbReference>
<dbReference type="Pfam" id="PF17888">
    <property type="entry name" value="Carm_PH"/>
    <property type="match status" value="1"/>
</dbReference>
<feature type="signal peptide" evidence="10">
    <location>
        <begin position="1"/>
        <end position="20"/>
    </location>
</feature>
<dbReference type="AlphaFoldDB" id="A0A4W3JRB8"/>
<dbReference type="InParanoid" id="A0A4W3JRB8"/>
<dbReference type="Pfam" id="PF13516">
    <property type="entry name" value="LRR_6"/>
    <property type="match status" value="1"/>
</dbReference>
<dbReference type="PANTHER" id="PTHR24112:SF32">
    <property type="entry name" value="CAPPING PROTEIN, ARP2_3 AND MYOSIN-I LINKER PROTEIN 2"/>
    <property type="match status" value="1"/>
</dbReference>
<evidence type="ECO:0000256" key="4">
    <source>
        <dbReference type="ARBA" id="ARBA00022475"/>
    </source>
</evidence>
<organism evidence="13 14">
    <name type="scientific">Callorhinchus milii</name>
    <name type="common">Ghost shark</name>
    <dbReference type="NCBI Taxonomy" id="7868"/>
    <lineage>
        <taxon>Eukaryota</taxon>
        <taxon>Metazoa</taxon>
        <taxon>Chordata</taxon>
        <taxon>Craniata</taxon>
        <taxon>Vertebrata</taxon>
        <taxon>Chondrichthyes</taxon>
        <taxon>Holocephali</taxon>
        <taxon>Chimaeriformes</taxon>
        <taxon>Callorhinchidae</taxon>
        <taxon>Callorhinchus</taxon>
    </lineage>
</organism>
<feature type="chain" id="PRO_5021425062" description="CARMIL C-terminal domain-containing protein" evidence="10">
    <location>
        <begin position="21"/>
        <end position="891"/>
    </location>
</feature>
<keyword evidence="5" id="KW-0963">Cytoplasm</keyword>
<feature type="compositionally biased region" description="Basic residues" evidence="9">
    <location>
        <begin position="772"/>
        <end position="784"/>
    </location>
</feature>
<comment type="similarity">
    <text evidence="3">Belongs to the CARMIL family.</text>
</comment>
<dbReference type="GeneTree" id="ENSGT00940000155112"/>
<evidence type="ECO:0000256" key="3">
    <source>
        <dbReference type="ARBA" id="ARBA00007298"/>
    </source>
</evidence>
<feature type="region of interest" description="Disordered" evidence="9">
    <location>
        <begin position="759"/>
        <end position="790"/>
    </location>
</feature>
<feature type="compositionally biased region" description="Basic and acidic residues" evidence="9">
    <location>
        <begin position="857"/>
        <end position="870"/>
    </location>
</feature>
<keyword evidence="7" id="KW-0677">Repeat</keyword>
<feature type="domain" description="CARMIL C-terminal" evidence="11">
    <location>
        <begin position="710"/>
        <end position="790"/>
    </location>
</feature>
<dbReference type="GO" id="GO:0016477">
    <property type="term" value="P:cell migration"/>
    <property type="evidence" value="ECO:0007669"/>
    <property type="project" value="TreeGrafter"/>
</dbReference>
<keyword evidence="8" id="KW-0472">Membrane</keyword>
<protein>
    <recommendedName>
        <fullName evidence="15">CARMIL C-terminal domain-containing protein</fullName>
    </recommendedName>
</protein>
<evidence type="ECO:0000313" key="14">
    <source>
        <dbReference type="Proteomes" id="UP000314986"/>
    </source>
</evidence>
<proteinExistence type="inferred from homology"/>
<dbReference type="SUPFAM" id="SSF52047">
    <property type="entry name" value="RNI-like"/>
    <property type="match status" value="1"/>
</dbReference>
<comment type="subcellular location">
    <subcellularLocation>
        <location evidence="1">Cell membrane</location>
    </subcellularLocation>
    <subcellularLocation>
        <location evidence="2">Cytoplasm</location>
    </subcellularLocation>
</comment>
<evidence type="ECO:0000259" key="11">
    <source>
        <dbReference type="Pfam" id="PF16000"/>
    </source>
</evidence>
<keyword evidence="14" id="KW-1185">Reference proteome</keyword>
<dbReference type="GO" id="GO:0005886">
    <property type="term" value="C:plasma membrane"/>
    <property type="evidence" value="ECO:0007669"/>
    <property type="project" value="UniProtKB-SubCell"/>
</dbReference>
<evidence type="ECO:0008006" key="15">
    <source>
        <dbReference type="Google" id="ProtNLM"/>
    </source>
</evidence>
<sequence length="891" mass="98696">PCVCVSLCGCLPLWVPVSLCVCECSGEWRDSTFIVIETEKISYSFKLMSLEDLEQVVSHVTASLKKIFPDSSPGKLLKKNTHELQERIWKITASLEDLKDSNQGPCGGYSETYTALCDYNGFPCKEEIQWDVDTIYHSQDTKEFNLLDFSHLDSRDVALCVAALAFNQWFIKLYSKDLRLNPDVVEQILYMLSMSSKLEEVVLENAGLKFDFGQKMALALEENPCPGIHTINLSSNQLEDRGKGHSLFFSMTSTQCLLTQIQLGPRSHFTSRPRLGSCYLPCVSIISVFLPCVGTPITTQPPADHRLHINTALGSFYSFLAQPNALSHLDLAGTDCALDAVSSQSEYTAPLVHMCPLLSCRKVREIPPSLKHFFRNCWSLKYVGLSGTKLPLEALRAVLQGLACNTHVSDVQLDLSNCELRSAGAQVIQDHIFDAKAISNLDLTDNGFDSDMVTLVLSLGRSKSLQHVSLGKNFNIKSKALVDVLHRIVQLIQDEECPLRSLSVADSRLKSGTCILINALGSNTCLRRIDISGNAMGDTGAKMLAKALQINTSLRTVAWDRNHTTAVGFLDVASALERNYTLKSMPLPMSDVAQAYRNNPEKTEEALGMGGGRRNHGLHRFGSFHTPFGMESCLCFHFSSQTLVQSLLDSTKSLCPNTLQKASVQEQLVNPVLSKISIPQNFVKSAIIEQAGLEIVNKLRSGKYLARRCVSEFNLERQVEEMDCLAEKQLLSVSGRPMSHPACVEIAFPVPPLTGSFTNLPTEGQKLEHYTRGRPKPNRTKRQPPSKPVVSLARQRPGWGFNTQQKSISQCAALNLNLGFCCSKTETKKLFAKRKIPQILEIRSRWEHSAGQAAPMEKSESTFRVHDPSSELKGPVLTKGRGPEMLTHFSP</sequence>
<evidence type="ECO:0000256" key="7">
    <source>
        <dbReference type="ARBA" id="ARBA00022737"/>
    </source>
</evidence>
<dbReference type="InterPro" id="IPR051279">
    <property type="entry name" value="PP1-Reg/Actin-Interact_Protein"/>
</dbReference>
<evidence type="ECO:0000259" key="12">
    <source>
        <dbReference type="Pfam" id="PF17888"/>
    </source>
</evidence>
<keyword evidence="6" id="KW-0433">Leucine-rich repeat</keyword>
<evidence type="ECO:0000256" key="9">
    <source>
        <dbReference type="SAM" id="MobiDB-lite"/>
    </source>
</evidence>
<dbReference type="Pfam" id="PF16000">
    <property type="entry name" value="CARMIL_C"/>
    <property type="match status" value="2"/>
</dbReference>
<evidence type="ECO:0000256" key="10">
    <source>
        <dbReference type="SAM" id="SignalP"/>
    </source>
</evidence>
<reference evidence="14" key="1">
    <citation type="journal article" date="2006" name="Science">
        <title>Ancient noncoding elements conserved in the human genome.</title>
        <authorList>
            <person name="Venkatesh B."/>
            <person name="Kirkness E.F."/>
            <person name="Loh Y.H."/>
            <person name="Halpern A.L."/>
            <person name="Lee A.P."/>
            <person name="Johnson J."/>
            <person name="Dandona N."/>
            <person name="Viswanathan L.D."/>
            <person name="Tay A."/>
            <person name="Venter J.C."/>
            <person name="Strausberg R.L."/>
            <person name="Brenner S."/>
        </authorList>
    </citation>
    <scope>NUCLEOTIDE SEQUENCE [LARGE SCALE GENOMIC DNA]</scope>
</reference>
<reference evidence="14" key="3">
    <citation type="journal article" date="2014" name="Nature">
        <title>Elephant shark genome provides unique insights into gnathostome evolution.</title>
        <authorList>
            <consortium name="International Elephant Shark Genome Sequencing Consortium"/>
            <person name="Venkatesh B."/>
            <person name="Lee A.P."/>
            <person name="Ravi V."/>
            <person name="Maurya A.K."/>
            <person name="Lian M.M."/>
            <person name="Swann J.B."/>
            <person name="Ohta Y."/>
            <person name="Flajnik M.F."/>
            <person name="Sutoh Y."/>
            <person name="Kasahara M."/>
            <person name="Hoon S."/>
            <person name="Gangu V."/>
            <person name="Roy S.W."/>
            <person name="Irimia M."/>
            <person name="Korzh V."/>
            <person name="Kondrychyn I."/>
            <person name="Lim Z.W."/>
            <person name="Tay B.H."/>
            <person name="Tohari S."/>
            <person name="Kong K.W."/>
            <person name="Ho S."/>
            <person name="Lorente-Galdos B."/>
            <person name="Quilez J."/>
            <person name="Marques-Bonet T."/>
            <person name="Raney B.J."/>
            <person name="Ingham P.W."/>
            <person name="Tay A."/>
            <person name="Hillier L.W."/>
            <person name="Minx P."/>
            <person name="Boehm T."/>
            <person name="Wilson R.K."/>
            <person name="Brenner S."/>
            <person name="Warren W.C."/>
        </authorList>
    </citation>
    <scope>NUCLEOTIDE SEQUENCE [LARGE SCALE GENOMIC DNA]</scope>
</reference>
<dbReference type="STRING" id="7868.ENSCMIP00000046044"/>
<name>A0A4W3JRB8_CALMI</name>
<evidence type="ECO:0000256" key="2">
    <source>
        <dbReference type="ARBA" id="ARBA00004496"/>
    </source>
</evidence>
<dbReference type="PANTHER" id="PTHR24112">
    <property type="entry name" value="LEUCINE-RICH REPEAT, ISOFORM F-RELATED"/>
    <property type="match status" value="1"/>
</dbReference>
<dbReference type="GO" id="GO:0005737">
    <property type="term" value="C:cytoplasm"/>
    <property type="evidence" value="ECO:0007669"/>
    <property type="project" value="UniProtKB-SubCell"/>
</dbReference>
<feature type="region of interest" description="Disordered" evidence="9">
    <location>
        <begin position="850"/>
        <end position="891"/>
    </location>
</feature>
<dbReference type="Proteomes" id="UP000314986">
    <property type="component" value="Unassembled WGS sequence"/>
</dbReference>